<keyword evidence="4" id="KW-1185">Reference proteome</keyword>
<gene>
    <name evidence="3" type="ORF">D3273_00255</name>
</gene>
<protein>
    <submittedName>
        <fullName evidence="3">Cobalamin B12-binding domain-containing protein</fullName>
    </submittedName>
</protein>
<dbReference type="PROSITE" id="PS51332">
    <property type="entry name" value="B12_BINDING"/>
    <property type="match status" value="1"/>
</dbReference>
<dbReference type="InterPro" id="IPR006158">
    <property type="entry name" value="Cobalamin-bd"/>
</dbReference>
<feature type="compositionally biased region" description="Polar residues" evidence="1">
    <location>
        <begin position="1"/>
        <end position="17"/>
    </location>
</feature>
<evidence type="ECO:0000313" key="4">
    <source>
        <dbReference type="Proteomes" id="UP000290759"/>
    </source>
</evidence>
<evidence type="ECO:0000259" key="2">
    <source>
        <dbReference type="PROSITE" id="PS51332"/>
    </source>
</evidence>
<dbReference type="GO" id="GO:0031419">
    <property type="term" value="F:cobalamin binding"/>
    <property type="evidence" value="ECO:0007669"/>
    <property type="project" value="InterPro"/>
</dbReference>
<dbReference type="InterPro" id="IPR036724">
    <property type="entry name" value="Cobalamin-bd_sf"/>
</dbReference>
<dbReference type="OrthoDB" id="5498228at2"/>
<reference evidence="3 4" key="1">
    <citation type="submission" date="2018-12" db="EMBL/GenBank/DDBJ databases">
        <authorList>
            <person name="Grouzdev D.S."/>
            <person name="Krutkina M.S."/>
        </authorList>
    </citation>
    <scope>NUCLEOTIDE SEQUENCE [LARGE SCALE GENOMIC DNA]</scope>
    <source>
        <strain evidence="3 4">RmlP026</strain>
    </source>
</reference>
<reference evidence="3 4" key="2">
    <citation type="submission" date="2019-02" db="EMBL/GenBank/DDBJ databases">
        <title>'Lichenibacterium ramalinii' gen. nov. sp. nov., 'Lichenibacterium minor' gen. nov. sp. nov.</title>
        <authorList>
            <person name="Pankratov T."/>
        </authorList>
    </citation>
    <scope>NUCLEOTIDE SEQUENCE [LARGE SCALE GENOMIC DNA]</scope>
    <source>
        <strain evidence="3 4">RmlP026</strain>
    </source>
</reference>
<evidence type="ECO:0000256" key="1">
    <source>
        <dbReference type="SAM" id="MobiDB-lite"/>
    </source>
</evidence>
<organism evidence="3 4">
    <name type="scientific">Lichenibacterium minor</name>
    <dbReference type="NCBI Taxonomy" id="2316528"/>
    <lineage>
        <taxon>Bacteria</taxon>
        <taxon>Pseudomonadati</taxon>
        <taxon>Pseudomonadota</taxon>
        <taxon>Alphaproteobacteria</taxon>
        <taxon>Hyphomicrobiales</taxon>
        <taxon>Lichenihabitantaceae</taxon>
        <taxon>Lichenibacterium</taxon>
    </lineage>
</organism>
<dbReference type="Gene3D" id="3.40.50.280">
    <property type="entry name" value="Cobalamin-binding domain"/>
    <property type="match status" value="1"/>
</dbReference>
<proteinExistence type="predicted"/>
<evidence type="ECO:0000313" key="3">
    <source>
        <dbReference type="EMBL" id="RYC33723.1"/>
    </source>
</evidence>
<sequence length="290" mass="30982">MEQQGYGKSSGPPQQSFRGKDHDLPIVGHADWRRELRKTILSRVVPRLSEIGKEAEGAPAAETVPPLTEAQVVQFSDMVLAAAVPGLIKYIDALRADGLSIEAVMLQLMAPAARRLGDLWLDDRLSFLDVTAGLGRLQGVMRALGPDFDGDVPGQIHGKKILLAPVSGEQHVFGLSVVAAFFRRAGWDVTFEPRIAFDDLLILVRAERFTAIGLSVANDRFLPALPAQVQALRRASLNGDVTLLAGGPAFLLDPELHRTVGVDAVASDATEAVQMAEALSGQVVAAAARS</sequence>
<dbReference type="Proteomes" id="UP000290759">
    <property type="component" value="Unassembled WGS sequence"/>
</dbReference>
<dbReference type="Pfam" id="PF02310">
    <property type="entry name" value="B12-binding"/>
    <property type="match status" value="1"/>
</dbReference>
<dbReference type="AlphaFoldDB" id="A0A4Q2UAA4"/>
<accession>A0A4Q2UAA4</accession>
<dbReference type="GO" id="GO:0046872">
    <property type="term" value="F:metal ion binding"/>
    <property type="evidence" value="ECO:0007669"/>
    <property type="project" value="InterPro"/>
</dbReference>
<dbReference type="RefSeq" id="WP_129222582.1">
    <property type="nucleotide sequence ID" value="NZ_QYBB01000001.1"/>
</dbReference>
<feature type="region of interest" description="Disordered" evidence="1">
    <location>
        <begin position="1"/>
        <end position="24"/>
    </location>
</feature>
<feature type="domain" description="B12-binding" evidence="2">
    <location>
        <begin position="158"/>
        <end position="286"/>
    </location>
</feature>
<comment type="caution">
    <text evidence="3">The sequence shown here is derived from an EMBL/GenBank/DDBJ whole genome shotgun (WGS) entry which is preliminary data.</text>
</comment>
<dbReference type="EMBL" id="QYBB01000001">
    <property type="protein sequence ID" value="RYC33723.1"/>
    <property type="molecule type" value="Genomic_DNA"/>
</dbReference>
<dbReference type="SUPFAM" id="SSF52242">
    <property type="entry name" value="Cobalamin (vitamin B12)-binding domain"/>
    <property type="match status" value="1"/>
</dbReference>
<dbReference type="CDD" id="cd02065">
    <property type="entry name" value="B12-binding_like"/>
    <property type="match status" value="1"/>
</dbReference>
<name>A0A4Q2UAA4_9HYPH</name>